<dbReference type="Proteomes" id="UP000006038">
    <property type="component" value="Unassembled WGS sequence"/>
</dbReference>
<name>J3KV82_ORYBR</name>
<accession>J3KV82</accession>
<evidence type="ECO:0000313" key="2">
    <source>
        <dbReference type="Proteomes" id="UP000006038"/>
    </source>
</evidence>
<protein>
    <submittedName>
        <fullName evidence="1">Uncharacterized protein</fullName>
    </submittedName>
</protein>
<keyword evidence="2" id="KW-1185">Reference proteome</keyword>
<evidence type="ECO:0000313" key="1">
    <source>
        <dbReference type="EnsemblPlants" id="OB0123G10060.1"/>
    </source>
</evidence>
<dbReference type="HOGENOM" id="CLU_2726253_0_0_1"/>
<sequence>MWQFVYSAKCSAYASACVQVFSPDTVCLLQQHVNNPFLVFQMGLKKNQVVGLEQTQRLANLMQIKVNYATRG</sequence>
<reference evidence="1" key="1">
    <citation type="submission" date="2015-06" db="UniProtKB">
        <authorList>
            <consortium name="EnsemblPlants"/>
        </authorList>
    </citation>
    <scope>IDENTIFICATION</scope>
</reference>
<proteinExistence type="predicted"/>
<dbReference type="Gramene" id="OB0123G10060.1">
    <property type="protein sequence ID" value="OB0123G10060.1"/>
    <property type="gene ID" value="OB0123G10060"/>
</dbReference>
<organism evidence="1">
    <name type="scientific">Oryza brachyantha</name>
    <name type="common">malo sina</name>
    <dbReference type="NCBI Taxonomy" id="4533"/>
    <lineage>
        <taxon>Eukaryota</taxon>
        <taxon>Viridiplantae</taxon>
        <taxon>Streptophyta</taxon>
        <taxon>Embryophyta</taxon>
        <taxon>Tracheophyta</taxon>
        <taxon>Spermatophyta</taxon>
        <taxon>Magnoliopsida</taxon>
        <taxon>Liliopsida</taxon>
        <taxon>Poales</taxon>
        <taxon>Poaceae</taxon>
        <taxon>BOP clade</taxon>
        <taxon>Oryzoideae</taxon>
        <taxon>Oryzeae</taxon>
        <taxon>Oryzinae</taxon>
        <taxon>Oryza</taxon>
    </lineage>
</organism>
<dbReference type="EnsemblPlants" id="OB0123G10060.1">
    <property type="protein sequence ID" value="OB0123G10060.1"/>
    <property type="gene ID" value="OB0123G10060"/>
</dbReference>
<dbReference type="AlphaFoldDB" id="J3KV82"/>